<evidence type="ECO:0000256" key="2">
    <source>
        <dbReference type="ARBA" id="ARBA00022857"/>
    </source>
</evidence>
<proteinExistence type="inferred from homology"/>
<dbReference type="PRINTS" id="PR00081">
    <property type="entry name" value="GDHRDH"/>
</dbReference>
<reference evidence="5" key="2">
    <citation type="submission" date="2023-06" db="EMBL/GenBank/DDBJ databases">
        <authorList>
            <consortium name="Lawrence Berkeley National Laboratory"/>
            <person name="Haridas S."/>
            <person name="Hensen N."/>
            <person name="Bonometti L."/>
            <person name="Westerberg I."/>
            <person name="Brannstrom I.O."/>
            <person name="Guillou S."/>
            <person name="Cros-Aarteil S."/>
            <person name="Calhoun S."/>
            <person name="Kuo A."/>
            <person name="Mondo S."/>
            <person name="Pangilinan J."/>
            <person name="Riley R."/>
            <person name="Labutti K."/>
            <person name="Andreopoulos B."/>
            <person name="Lipzen A."/>
            <person name="Chen C."/>
            <person name="Yanf M."/>
            <person name="Daum C."/>
            <person name="Ng V."/>
            <person name="Clum A."/>
            <person name="Steindorff A."/>
            <person name="Ohm R."/>
            <person name="Martin F."/>
            <person name="Silar P."/>
            <person name="Natvig D."/>
            <person name="Lalanne C."/>
            <person name="Gautier V."/>
            <person name="Ament-Velasquez S.L."/>
            <person name="Kruys A."/>
            <person name="Hutchinson M.I."/>
            <person name="Powell A.J."/>
            <person name="Barry K."/>
            <person name="Miller A.N."/>
            <person name="Grigoriev I.V."/>
            <person name="Debuchy R."/>
            <person name="Gladieux P."/>
            <person name="Thoren M.H."/>
            <person name="Johannesson H."/>
        </authorList>
    </citation>
    <scope>NUCLEOTIDE SEQUENCE</scope>
    <source>
        <strain evidence="5">CBS 560.94</strain>
    </source>
</reference>
<comment type="caution">
    <text evidence="5">The sequence shown here is derived from an EMBL/GenBank/DDBJ whole genome shotgun (WGS) entry which is preliminary data.</text>
</comment>
<keyword evidence="6" id="KW-1185">Reference proteome</keyword>
<keyword evidence="3" id="KW-0560">Oxidoreductase</keyword>
<dbReference type="GO" id="GO:0016020">
    <property type="term" value="C:membrane"/>
    <property type="evidence" value="ECO:0007669"/>
    <property type="project" value="TreeGrafter"/>
</dbReference>
<dbReference type="Pfam" id="PF13561">
    <property type="entry name" value="adh_short_C2"/>
    <property type="match status" value="1"/>
</dbReference>
<reference evidence="5" key="1">
    <citation type="journal article" date="2023" name="Mol. Phylogenet. Evol.">
        <title>Genome-scale phylogeny and comparative genomics of the fungal order Sordariales.</title>
        <authorList>
            <person name="Hensen N."/>
            <person name="Bonometti L."/>
            <person name="Westerberg I."/>
            <person name="Brannstrom I.O."/>
            <person name="Guillou S."/>
            <person name="Cros-Aarteil S."/>
            <person name="Calhoun S."/>
            <person name="Haridas S."/>
            <person name="Kuo A."/>
            <person name="Mondo S."/>
            <person name="Pangilinan J."/>
            <person name="Riley R."/>
            <person name="LaButti K."/>
            <person name="Andreopoulos B."/>
            <person name="Lipzen A."/>
            <person name="Chen C."/>
            <person name="Yan M."/>
            <person name="Daum C."/>
            <person name="Ng V."/>
            <person name="Clum A."/>
            <person name="Steindorff A."/>
            <person name="Ohm R.A."/>
            <person name="Martin F."/>
            <person name="Silar P."/>
            <person name="Natvig D.O."/>
            <person name="Lalanne C."/>
            <person name="Gautier V."/>
            <person name="Ament-Velasquez S.L."/>
            <person name="Kruys A."/>
            <person name="Hutchinson M.I."/>
            <person name="Powell A.J."/>
            <person name="Barry K."/>
            <person name="Miller A.N."/>
            <person name="Grigoriev I.V."/>
            <person name="Debuchy R."/>
            <person name="Gladieux P."/>
            <person name="Hiltunen Thoren M."/>
            <person name="Johannesson H."/>
        </authorList>
    </citation>
    <scope>NUCLEOTIDE SEQUENCE</scope>
    <source>
        <strain evidence="5">CBS 560.94</strain>
    </source>
</reference>
<evidence type="ECO:0008006" key="7">
    <source>
        <dbReference type="Google" id="ProtNLM"/>
    </source>
</evidence>
<dbReference type="AlphaFoldDB" id="A0AAE0JRQ4"/>
<protein>
    <recommendedName>
        <fullName evidence="7">NAD(P)-binding protein</fullName>
    </recommendedName>
</protein>
<dbReference type="PANTHER" id="PTHR43490:SF99">
    <property type="entry name" value="SHORT-CHAIN DEHYDROGENASE_REDUCTASE"/>
    <property type="match status" value="1"/>
</dbReference>
<dbReference type="Proteomes" id="UP001278500">
    <property type="component" value="Unassembled WGS sequence"/>
</dbReference>
<dbReference type="PRINTS" id="PR00080">
    <property type="entry name" value="SDRFAMILY"/>
</dbReference>
<name>A0AAE0JRQ4_9PEZI</name>
<organism evidence="5 6">
    <name type="scientific">Neurospora tetraspora</name>
    <dbReference type="NCBI Taxonomy" id="94610"/>
    <lineage>
        <taxon>Eukaryota</taxon>
        <taxon>Fungi</taxon>
        <taxon>Dikarya</taxon>
        <taxon>Ascomycota</taxon>
        <taxon>Pezizomycotina</taxon>
        <taxon>Sordariomycetes</taxon>
        <taxon>Sordariomycetidae</taxon>
        <taxon>Sordariales</taxon>
        <taxon>Sordariaceae</taxon>
        <taxon>Neurospora</taxon>
    </lineage>
</organism>
<dbReference type="InterPro" id="IPR020904">
    <property type="entry name" value="Sc_DH/Rdtase_CS"/>
</dbReference>
<accession>A0AAE0JRQ4</accession>
<sequence length="274" mass="29786">MATTAPDSKTIVLITGANRGIGFEIAKHLSTSLDKSYHIILSGRRLSSVESAITTLRSLPNLHASTTLEPLTLDLTSDTSISAAAAQISAKHGHLDILVHNAAIASSSLFTHVADPHAPEIERGEWHSVFDTNLIGPALLTDKLLPLLSASPKPERKIVFVSSKLGSINYTFNEANSRNFDLDYVTRHYTEYSASKAALNMYAKHLAWRLGHAKEGGGEKWKVNAVCPGYTKTGLNDFKGTQEPWEAAEIVVRVVQEEGGPTGTFRDKEGEVPW</sequence>
<evidence type="ECO:0000313" key="5">
    <source>
        <dbReference type="EMBL" id="KAK3356193.1"/>
    </source>
</evidence>
<dbReference type="GO" id="GO:0016491">
    <property type="term" value="F:oxidoreductase activity"/>
    <property type="evidence" value="ECO:0007669"/>
    <property type="project" value="UniProtKB-KW"/>
</dbReference>
<dbReference type="InterPro" id="IPR002347">
    <property type="entry name" value="SDR_fam"/>
</dbReference>
<evidence type="ECO:0000313" key="6">
    <source>
        <dbReference type="Proteomes" id="UP001278500"/>
    </source>
</evidence>
<dbReference type="SUPFAM" id="SSF51735">
    <property type="entry name" value="NAD(P)-binding Rossmann-fold domains"/>
    <property type="match status" value="1"/>
</dbReference>
<dbReference type="Gene3D" id="3.40.50.720">
    <property type="entry name" value="NAD(P)-binding Rossmann-like Domain"/>
    <property type="match status" value="1"/>
</dbReference>
<dbReference type="EMBL" id="JAUEPP010000001">
    <property type="protein sequence ID" value="KAK3356193.1"/>
    <property type="molecule type" value="Genomic_DNA"/>
</dbReference>
<keyword evidence="2" id="KW-0521">NADP</keyword>
<evidence type="ECO:0000256" key="4">
    <source>
        <dbReference type="RuleBase" id="RU000363"/>
    </source>
</evidence>
<dbReference type="InterPro" id="IPR036291">
    <property type="entry name" value="NAD(P)-bd_dom_sf"/>
</dbReference>
<dbReference type="RefSeq" id="XP_062687570.1">
    <property type="nucleotide sequence ID" value="XM_062831302.1"/>
</dbReference>
<comment type="similarity">
    <text evidence="1 4">Belongs to the short-chain dehydrogenases/reductases (SDR) family.</text>
</comment>
<dbReference type="PROSITE" id="PS00061">
    <property type="entry name" value="ADH_SHORT"/>
    <property type="match status" value="1"/>
</dbReference>
<dbReference type="Pfam" id="PF00106">
    <property type="entry name" value="adh_short"/>
    <property type="match status" value="1"/>
</dbReference>
<dbReference type="PANTHER" id="PTHR43490">
    <property type="entry name" value="(+)-NEOMENTHOL DEHYDROGENASE"/>
    <property type="match status" value="1"/>
</dbReference>
<gene>
    <name evidence="5" type="ORF">B0H65DRAFT_70548</name>
</gene>
<evidence type="ECO:0000256" key="1">
    <source>
        <dbReference type="ARBA" id="ARBA00006484"/>
    </source>
</evidence>
<evidence type="ECO:0000256" key="3">
    <source>
        <dbReference type="ARBA" id="ARBA00023002"/>
    </source>
</evidence>
<dbReference type="GeneID" id="87868456"/>